<dbReference type="AlphaFoldDB" id="A0A9J6FIT1"/>
<dbReference type="VEuPathDB" id="VectorBase:HLOH_052787"/>
<keyword evidence="6 8" id="KW-0810">Translation regulation</keyword>
<reference evidence="11 12" key="1">
    <citation type="journal article" date="2020" name="Cell">
        <title>Large-Scale Comparative Analyses of Tick Genomes Elucidate Their Genetic Diversity and Vector Capacities.</title>
        <authorList>
            <consortium name="Tick Genome and Microbiome Consortium (TIGMIC)"/>
            <person name="Jia N."/>
            <person name="Wang J."/>
            <person name="Shi W."/>
            <person name="Du L."/>
            <person name="Sun Y."/>
            <person name="Zhan W."/>
            <person name="Jiang J.F."/>
            <person name="Wang Q."/>
            <person name="Zhang B."/>
            <person name="Ji P."/>
            <person name="Bell-Sakyi L."/>
            <person name="Cui X.M."/>
            <person name="Yuan T.T."/>
            <person name="Jiang B.G."/>
            <person name="Yang W.F."/>
            <person name="Lam T.T."/>
            <person name="Chang Q.C."/>
            <person name="Ding S.J."/>
            <person name="Wang X.J."/>
            <person name="Zhu J.G."/>
            <person name="Ruan X.D."/>
            <person name="Zhao L."/>
            <person name="Wei J.T."/>
            <person name="Ye R.Z."/>
            <person name="Que T.C."/>
            <person name="Du C.H."/>
            <person name="Zhou Y.H."/>
            <person name="Cheng J.X."/>
            <person name="Dai P.F."/>
            <person name="Guo W.B."/>
            <person name="Han X.H."/>
            <person name="Huang E.J."/>
            <person name="Li L.F."/>
            <person name="Wei W."/>
            <person name="Gao Y.C."/>
            <person name="Liu J.Z."/>
            <person name="Shao H.Z."/>
            <person name="Wang X."/>
            <person name="Wang C.C."/>
            <person name="Yang T.C."/>
            <person name="Huo Q.B."/>
            <person name="Li W."/>
            <person name="Chen H.Y."/>
            <person name="Chen S.E."/>
            <person name="Zhou L.G."/>
            <person name="Ni X.B."/>
            <person name="Tian J.H."/>
            <person name="Sheng Y."/>
            <person name="Liu T."/>
            <person name="Pan Y.S."/>
            <person name="Xia L.Y."/>
            <person name="Li J."/>
            <person name="Zhao F."/>
            <person name="Cao W.C."/>
        </authorList>
    </citation>
    <scope>NUCLEOTIDE SEQUENCE [LARGE SCALE GENOMIC DNA]</scope>
    <source>
        <strain evidence="11">HaeL-2018</strain>
    </source>
</reference>
<evidence type="ECO:0000256" key="6">
    <source>
        <dbReference type="ARBA" id="ARBA00022845"/>
    </source>
</evidence>
<dbReference type="InterPro" id="IPR038129">
    <property type="entry name" value="Nanos_sf"/>
</dbReference>
<comment type="subcellular location">
    <subcellularLocation>
        <location evidence="1">Cytoplasm</location>
    </subcellularLocation>
</comment>
<name>A0A9J6FIT1_HAELO</name>
<feature type="region of interest" description="Disordered" evidence="9">
    <location>
        <begin position="28"/>
        <end position="79"/>
    </location>
</feature>
<evidence type="ECO:0000313" key="12">
    <source>
        <dbReference type="Proteomes" id="UP000821853"/>
    </source>
</evidence>
<keyword evidence="4 8" id="KW-0863">Zinc-finger</keyword>
<feature type="domain" description="Nanos-type" evidence="10">
    <location>
        <begin position="85"/>
        <end position="140"/>
    </location>
</feature>
<dbReference type="EMBL" id="JABSTR010000001">
    <property type="protein sequence ID" value="KAH9362344.1"/>
    <property type="molecule type" value="Genomic_DNA"/>
</dbReference>
<dbReference type="Proteomes" id="UP000821853">
    <property type="component" value="Chromosome 1"/>
</dbReference>
<evidence type="ECO:0000313" key="11">
    <source>
        <dbReference type="EMBL" id="KAH9362344.1"/>
    </source>
</evidence>
<dbReference type="InterPro" id="IPR008705">
    <property type="entry name" value="Nanos/Xcar2"/>
</dbReference>
<evidence type="ECO:0000256" key="7">
    <source>
        <dbReference type="ARBA" id="ARBA00022884"/>
    </source>
</evidence>
<sequence length="165" mass="18800">MLGDRTCLPFWRAHKPAHKPIKFVIKGEEVGTRPRDSSGQLGADGPIQTEPTVAARSEAKPASTVTPVEPHHERQPYHRRRQKMECNFCRRLGEKRSFFRSHNLRDPVTNAVTCPILRKHQCEICGATGDNSHTRSYCPQKPEGTFNMGLLKDTPRNSTQWRRGM</sequence>
<evidence type="ECO:0000256" key="9">
    <source>
        <dbReference type="SAM" id="MobiDB-lite"/>
    </source>
</evidence>
<evidence type="ECO:0000259" key="10">
    <source>
        <dbReference type="PROSITE" id="PS51522"/>
    </source>
</evidence>
<keyword evidence="12" id="KW-1185">Reference proteome</keyword>
<comment type="caution">
    <text evidence="11">The sequence shown here is derived from an EMBL/GenBank/DDBJ whole genome shotgun (WGS) entry which is preliminary data.</text>
</comment>
<dbReference type="GO" id="GO:0008270">
    <property type="term" value="F:zinc ion binding"/>
    <property type="evidence" value="ECO:0007669"/>
    <property type="project" value="UniProtKB-KW"/>
</dbReference>
<evidence type="ECO:0000256" key="4">
    <source>
        <dbReference type="ARBA" id="ARBA00022771"/>
    </source>
</evidence>
<protein>
    <recommendedName>
        <fullName evidence="10">Nanos-type domain-containing protein</fullName>
    </recommendedName>
</protein>
<evidence type="ECO:0000256" key="2">
    <source>
        <dbReference type="ARBA" id="ARBA00022490"/>
    </source>
</evidence>
<keyword evidence="5" id="KW-0862">Zinc</keyword>
<dbReference type="GO" id="GO:0005737">
    <property type="term" value="C:cytoplasm"/>
    <property type="evidence" value="ECO:0007669"/>
    <property type="project" value="UniProtKB-SubCell"/>
</dbReference>
<dbReference type="PANTHER" id="PTHR12887">
    <property type="entry name" value="NANOS PROTEIN"/>
    <property type="match status" value="1"/>
</dbReference>
<evidence type="ECO:0000256" key="5">
    <source>
        <dbReference type="ARBA" id="ARBA00022833"/>
    </source>
</evidence>
<evidence type="ECO:0000256" key="8">
    <source>
        <dbReference type="PROSITE-ProRule" id="PRU00855"/>
    </source>
</evidence>
<keyword evidence="2" id="KW-0963">Cytoplasm</keyword>
<gene>
    <name evidence="11" type="ORF">HPB48_017996</name>
</gene>
<evidence type="ECO:0000256" key="3">
    <source>
        <dbReference type="ARBA" id="ARBA00022723"/>
    </source>
</evidence>
<dbReference type="Pfam" id="PF05741">
    <property type="entry name" value="zf-nanos"/>
    <property type="match status" value="1"/>
</dbReference>
<evidence type="ECO:0000256" key="1">
    <source>
        <dbReference type="ARBA" id="ARBA00004496"/>
    </source>
</evidence>
<accession>A0A9J6FIT1</accession>
<keyword evidence="7 8" id="KW-0694">RNA-binding</keyword>
<organism evidence="11 12">
    <name type="scientific">Haemaphysalis longicornis</name>
    <name type="common">Bush tick</name>
    <dbReference type="NCBI Taxonomy" id="44386"/>
    <lineage>
        <taxon>Eukaryota</taxon>
        <taxon>Metazoa</taxon>
        <taxon>Ecdysozoa</taxon>
        <taxon>Arthropoda</taxon>
        <taxon>Chelicerata</taxon>
        <taxon>Arachnida</taxon>
        <taxon>Acari</taxon>
        <taxon>Parasitiformes</taxon>
        <taxon>Ixodida</taxon>
        <taxon>Ixodoidea</taxon>
        <taxon>Ixodidae</taxon>
        <taxon>Haemaphysalinae</taxon>
        <taxon>Haemaphysalis</taxon>
    </lineage>
</organism>
<dbReference type="OrthoDB" id="5864971at2759"/>
<dbReference type="GO" id="GO:0006417">
    <property type="term" value="P:regulation of translation"/>
    <property type="evidence" value="ECO:0007669"/>
    <property type="project" value="UniProtKB-UniRule"/>
</dbReference>
<dbReference type="Gene3D" id="4.10.60.30">
    <property type="entry name" value="Nanos, RNA-binding domain"/>
    <property type="match status" value="1"/>
</dbReference>
<dbReference type="InterPro" id="IPR024161">
    <property type="entry name" value="Znf_nanos-typ"/>
</dbReference>
<keyword evidence="3" id="KW-0479">Metal-binding</keyword>
<comment type="similarity">
    <text evidence="8">Belongs to the nanos family.</text>
</comment>
<dbReference type="GO" id="GO:0003723">
    <property type="term" value="F:RNA binding"/>
    <property type="evidence" value="ECO:0007669"/>
    <property type="project" value="UniProtKB-UniRule"/>
</dbReference>
<dbReference type="PROSITE" id="PS51522">
    <property type="entry name" value="ZF_NANOS"/>
    <property type="match status" value="1"/>
</dbReference>
<proteinExistence type="inferred from homology"/>